<feature type="transmembrane region" description="Helical" evidence="8">
    <location>
        <begin position="139"/>
        <end position="158"/>
    </location>
</feature>
<comment type="subcellular location">
    <subcellularLocation>
        <location evidence="1">Cell membrane</location>
        <topology evidence="1">Multi-pass membrane protein</topology>
    </subcellularLocation>
</comment>
<feature type="transmembrane region" description="Helical" evidence="8">
    <location>
        <begin position="105"/>
        <end position="127"/>
    </location>
</feature>
<accession>A0A921JY34</accession>
<comment type="similarity">
    <text evidence="2">Belongs to the binding-protein-dependent transport system permease family. FecCD subfamily.</text>
</comment>
<protein>
    <submittedName>
        <fullName evidence="9">Iron ABC transporter permease</fullName>
    </submittedName>
</protein>
<dbReference type="RefSeq" id="WP_303912258.1">
    <property type="nucleotide sequence ID" value="NZ_DYXM01000142.1"/>
</dbReference>
<dbReference type="SUPFAM" id="SSF81345">
    <property type="entry name" value="ABC transporter involved in vitamin B12 uptake, BtuC"/>
    <property type="match status" value="1"/>
</dbReference>
<dbReference type="GO" id="GO:0033214">
    <property type="term" value="P:siderophore-iron import into cell"/>
    <property type="evidence" value="ECO:0007669"/>
    <property type="project" value="TreeGrafter"/>
</dbReference>
<feature type="transmembrane region" description="Helical" evidence="8">
    <location>
        <begin position="322"/>
        <end position="342"/>
    </location>
</feature>
<dbReference type="PANTHER" id="PTHR30472">
    <property type="entry name" value="FERRIC ENTEROBACTIN TRANSPORT SYSTEM PERMEASE PROTEIN"/>
    <property type="match status" value="1"/>
</dbReference>
<evidence type="ECO:0000256" key="4">
    <source>
        <dbReference type="ARBA" id="ARBA00022475"/>
    </source>
</evidence>
<evidence type="ECO:0000256" key="8">
    <source>
        <dbReference type="SAM" id="Phobius"/>
    </source>
</evidence>
<keyword evidence="5 8" id="KW-0812">Transmembrane</keyword>
<keyword evidence="6 8" id="KW-1133">Transmembrane helix</keyword>
<proteinExistence type="inferred from homology"/>
<dbReference type="GO" id="GO:0022857">
    <property type="term" value="F:transmembrane transporter activity"/>
    <property type="evidence" value="ECO:0007669"/>
    <property type="project" value="InterPro"/>
</dbReference>
<evidence type="ECO:0000256" key="6">
    <source>
        <dbReference type="ARBA" id="ARBA00022989"/>
    </source>
</evidence>
<dbReference type="AlphaFoldDB" id="A0A921JY34"/>
<keyword evidence="4" id="KW-1003">Cell membrane</keyword>
<evidence type="ECO:0000256" key="3">
    <source>
        <dbReference type="ARBA" id="ARBA00022448"/>
    </source>
</evidence>
<dbReference type="CDD" id="cd06550">
    <property type="entry name" value="TM_ABC_iron-siderophores_like"/>
    <property type="match status" value="1"/>
</dbReference>
<evidence type="ECO:0000256" key="1">
    <source>
        <dbReference type="ARBA" id="ARBA00004651"/>
    </source>
</evidence>
<dbReference type="Proteomes" id="UP000776650">
    <property type="component" value="Unassembled WGS sequence"/>
</dbReference>
<dbReference type="GO" id="GO:0005886">
    <property type="term" value="C:plasma membrane"/>
    <property type="evidence" value="ECO:0007669"/>
    <property type="project" value="UniProtKB-SubCell"/>
</dbReference>
<dbReference type="InterPro" id="IPR000522">
    <property type="entry name" value="ABC_transptr_permease_BtuC"/>
</dbReference>
<feature type="transmembrane region" description="Helical" evidence="8">
    <location>
        <begin position="164"/>
        <end position="184"/>
    </location>
</feature>
<feature type="transmembrane region" description="Helical" evidence="8">
    <location>
        <begin position="210"/>
        <end position="231"/>
    </location>
</feature>
<keyword evidence="3" id="KW-0813">Transport</keyword>
<sequence>MTTDVDARPVRTARHSGGHPVATTAVFLVIAATCYLLLLGIGPTKLSPFEVINVLTGGGTRRAINVVWDLRLPVAVATVIVGAALGLAGSWTITMTRNPLASPDFLGVSGGASVMVVAGTSFIGPALSLGLTGFWPRAGLAMIGSLVILGILILLGGFGGSRRIVLIGFSLALMCQSAVSYMLLKAEINSSSQSQLWLAGSTEMVRGDAIVPLIAGIVPIVLLASIAGHQVKYLAHDDDTALTLGIDIGKVRALLLVCATGLVAVTVSVVGPITFVALVAPHLARLVARTPTPPQWASAAAGAAILSACAVATSFLPITVPVGLMTSIFGGVCLVLLTLVSLRKTSA</sequence>
<keyword evidence="7 8" id="KW-0472">Membrane</keyword>
<dbReference type="InterPro" id="IPR037294">
    <property type="entry name" value="ABC_BtuC-like"/>
</dbReference>
<reference evidence="9" key="2">
    <citation type="submission" date="2021-09" db="EMBL/GenBank/DDBJ databases">
        <authorList>
            <person name="Gilroy R."/>
        </authorList>
    </citation>
    <scope>NUCLEOTIDE SEQUENCE</scope>
    <source>
        <strain evidence="9">ChiGjej1B1-18357</strain>
    </source>
</reference>
<evidence type="ECO:0000313" key="9">
    <source>
        <dbReference type="EMBL" id="HJE90860.1"/>
    </source>
</evidence>
<dbReference type="Pfam" id="PF01032">
    <property type="entry name" value="FecCD"/>
    <property type="match status" value="1"/>
</dbReference>
<feature type="transmembrane region" description="Helical" evidence="8">
    <location>
        <begin position="251"/>
        <end position="284"/>
    </location>
</feature>
<comment type="caution">
    <text evidence="9">The sequence shown here is derived from an EMBL/GenBank/DDBJ whole genome shotgun (WGS) entry which is preliminary data.</text>
</comment>
<gene>
    <name evidence="9" type="ORF">K8V11_07615</name>
</gene>
<dbReference type="EMBL" id="DYXM01000142">
    <property type="protein sequence ID" value="HJE90860.1"/>
    <property type="molecule type" value="Genomic_DNA"/>
</dbReference>
<name>A0A921JY34_9ACTN</name>
<evidence type="ECO:0000256" key="2">
    <source>
        <dbReference type="ARBA" id="ARBA00007935"/>
    </source>
</evidence>
<feature type="transmembrane region" description="Helical" evidence="8">
    <location>
        <begin position="296"/>
        <end position="316"/>
    </location>
</feature>
<evidence type="ECO:0000256" key="7">
    <source>
        <dbReference type="ARBA" id="ARBA00023136"/>
    </source>
</evidence>
<evidence type="ECO:0000313" key="10">
    <source>
        <dbReference type="Proteomes" id="UP000776650"/>
    </source>
</evidence>
<organism evidence="9 10">
    <name type="scientific">Dietzia timorensis</name>
    <dbReference type="NCBI Taxonomy" id="499555"/>
    <lineage>
        <taxon>Bacteria</taxon>
        <taxon>Bacillati</taxon>
        <taxon>Actinomycetota</taxon>
        <taxon>Actinomycetes</taxon>
        <taxon>Mycobacteriales</taxon>
        <taxon>Dietziaceae</taxon>
        <taxon>Dietzia</taxon>
    </lineage>
</organism>
<feature type="transmembrane region" description="Helical" evidence="8">
    <location>
        <begin position="20"/>
        <end position="41"/>
    </location>
</feature>
<dbReference type="Gene3D" id="1.10.3470.10">
    <property type="entry name" value="ABC transporter involved in vitamin B12 uptake, BtuC"/>
    <property type="match status" value="1"/>
</dbReference>
<evidence type="ECO:0000256" key="5">
    <source>
        <dbReference type="ARBA" id="ARBA00022692"/>
    </source>
</evidence>
<feature type="transmembrane region" description="Helical" evidence="8">
    <location>
        <begin position="70"/>
        <end position="93"/>
    </location>
</feature>
<reference evidence="9" key="1">
    <citation type="journal article" date="2021" name="PeerJ">
        <title>Extensive microbial diversity within the chicken gut microbiome revealed by metagenomics and culture.</title>
        <authorList>
            <person name="Gilroy R."/>
            <person name="Ravi A."/>
            <person name="Getino M."/>
            <person name="Pursley I."/>
            <person name="Horton D.L."/>
            <person name="Alikhan N.F."/>
            <person name="Baker D."/>
            <person name="Gharbi K."/>
            <person name="Hall N."/>
            <person name="Watson M."/>
            <person name="Adriaenssens E.M."/>
            <person name="Foster-Nyarko E."/>
            <person name="Jarju S."/>
            <person name="Secka A."/>
            <person name="Antonio M."/>
            <person name="Oren A."/>
            <person name="Chaudhuri R.R."/>
            <person name="La Ragione R."/>
            <person name="Hildebrand F."/>
            <person name="Pallen M.J."/>
        </authorList>
    </citation>
    <scope>NUCLEOTIDE SEQUENCE</scope>
    <source>
        <strain evidence="9">ChiGjej1B1-18357</strain>
    </source>
</reference>
<dbReference type="PANTHER" id="PTHR30472:SF24">
    <property type="entry name" value="FERRIC ENTEROBACTIN TRANSPORT SYSTEM PERMEASE PROTEIN FEPG"/>
    <property type="match status" value="1"/>
</dbReference>